<feature type="binding site" evidence="9">
    <location>
        <position position="311"/>
    </location>
    <ligand>
        <name>substrate</name>
    </ligand>
</feature>
<comment type="subcellular location">
    <subcellularLocation>
        <location evidence="9">Cytoplasm</location>
    </subcellularLocation>
</comment>
<evidence type="ECO:0000256" key="6">
    <source>
        <dbReference type="ARBA" id="ARBA00022756"/>
    </source>
</evidence>
<dbReference type="AlphaFoldDB" id="A0A4R0HTC8"/>
<keyword evidence="6 9" id="KW-0093">Biotin biosynthesis</keyword>
<evidence type="ECO:0000256" key="3">
    <source>
        <dbReference type="ARBA" id="ARBA00022576"/>
    </source>
</evidence>
<dbReference type="GO" id="GO:0009102">
    <property type="term" value="P:biotin biosynthetic process"/>
    <property type="evidence" value="ECO:0007669"/>
    <property type="project" value="UniProtKB-UniRule"/>
</dbReference>
<dbReference type="NCBIfam" id="TIGR00508">
    <property type="entry name" value="bioA"/>
    <property type="match status" value="1"/>
</dbReference>
<dbReference type="UniPathway" id="UPA00078">
    <property type="reaction ID" value="UER00160"/>
</dbReference>
<evidence type="ECO:0000256" key="1">
    <source>
        <dbReference type="ARBA" id="ARBA00001933"/>
    </source>
</evidence>
<keyword evidence="9" id="KW-0963">Cytoplasm</keyword>
<keyword evidence="11" id="KW-1185">Reference proteome</keyword>
<accession>A0A4R0HTC8</accession>
<evidence type="ECO:0000256" key="9">
    <source>
        <dbReference type="HAMAP-Rule" id="MF_00834"/>
    </source>
</evidence>
<keyword evidence="5 9" id="KW-0949">S-adenosyl-L-methionine</keyword>
<comment type="similarity">
    <text evidence="9">Belongs to the class-III pyridoxal-phosphate-dependent aminotransferase family. BioA subfamily.</text>
</comment>
<reference evidence="10 11" key="1">
    <citation type="submission" date="2019-02" db="EMBL/GenBank/DDBJ databases">
        <title>The draft genome of Kosakonia quasisacchari strain WCHKQ120001.</title>
        <authorList>
            <person name="Wang C."/>
            <person name="Feng Y."/>
            <person name="Zong Z."/>
        </authorList>
    </citation>
    <scope>NUCLEOTIDE SEQUENCE [LARGE SCALE GENOMIC DNA]</scope>
    <source>
        <strain evidence="10 11">WCHKQ120001</strain>
    </source>
</reference>
<evidence type="ECO:0000313" key="10">
    <source>
        <dbReference type="EMBL" id="TCC15005.1"/>
    </source>
</evidence>
<dbReference type="SUPFAM" id="SSF53383">
    <property type="entry name" value="PLP-dependent transferases"/>
    <property type="match status" value="1"/>
</dbReference>
<dbReference type="InterPro" id="IPR005814">
    <property type="entry name" value="Aminotrans_3"/>
</dbReference>
<comment type="function">
    <text evidence="9">Catalyzes the transfer of the alpha-amino group from S-adenosyl-L-methionine (SAM) to 7-keto-8-aminopelargonic acid (KAPA) to form 7,8-diaminopelargonic acid (DAPA). It is the only aminotransferase known to utilize SAM as an amino donor.</text>
</comment>
<comment type="cofactor">
    <cofactor evidence="1 9">
        <name>pyridoxal 5'-phosphate</name>
        <dbReference type="ChEBI" id="CHEBI:597326"/>
    </cofactor>
</comment>
<comment type="pathway">
    <text evidence="2 9">Cofactor biosynthesis; biotin biosynthesis; 7,8-diaminononanoate from 8-amino-7-oxononanoate (SAM route): step 1/1.</text>
</comment>
<evidence type="ECO:0000256" key="7">
    <source>
        <dbReference type="ARBA" id="ARBA00022898"/>
    </source>
</evidence>
<comment type="catalytic activity">
    <reaction evidence="8 9">
        <text>(8S)-8-amino-7-oxononanoate + S-adenosyl-L-methionine = S-adenosyl-4-methylsulfanyl-2-oxobutanoate + (7R,8S)-7,8-diammoniononanoate</text>
        <dbReference type="Rhea" id="RHEA:16861"/>
        <dbReference type="ChEBI" id="CHEBI:16490"/>
        <dbReference type="ChEBI" id="CHEBI:59789"/>
        <dbReference type="ChEBI" id="CHEBI:149468"/>
        <dbReference type="ChEBI" id="CHEBI:149469"/>
        <dbReference type="EC" id="2.6.1.62"/>
    </reaction>
</comment>
<dbReference type="PANTHER" id="PTHR42684:SF17">
    <property type="entry name" value="ADENOSYLMETHIONINE-8-AMINO-7-OXONONANOATE AMINOTRANSFERASE"/>
    <property type="match status" value="1"/>
</dbReference>
<dbReference type="CDD" id="cd00610">
    <property type="entry name" value="OAT_like"/>
    <property type="match status" value="1"/>
</dbReference>
<dbReference type="InterPro" id="IPR015422">
    <property type="entry name" value="PyrdxlP-dep_Trfase_small"/>
</dbReference>
<feature type="site" description="Participates in the substrate recognition with KAPA and in a stacking interaction with the adenine ring of SAM" evidence="9">
    <location>
        <position position="54"/>
    </location>
</feature>
<evidence type="ECO:0000313" key="11">
    <source>
        <dbReference type="Proteomes" id="UP000291793"/>
    </source>
</evidence>
<dbReference type="EC" id="2.6.1.62" evidence="9"/>
<comment type="subunit">
    <text evidence="9">Homodimer.</text>
</comment>
<comment type="caution">
    <text evidence="10">The sequence shown here is derived from an EMBL/GenBank/DDBJ whole genome shotgun (WGS) entry which is preliminary data.</text>
</comment>
<dbReference type="NCBIfam" id="NF004624">
    <property type="entry name" value="PRK05964.1"/>
    <property type="match status" value="1"/>
</dbReference>
<feature type="modified residue" description="N6-(pyridoxal phosphate)lysine" evidence="9">
    <location>
        <position position="311"/>
    </location>
</feature>
<dbReference type="OrthoDB" id="9801052at2"/>
<dbReference type="InterPro" id="IPR049704">
    <property type="entry name" value="Aminotrans_3_PPA_site"/>
</dbReference>
<dbReference type="GO" id="GO:0030170">
    <property type="term" value="F:pyridoxal phosphate binding"/>
    <property type="evidence" value="ECO:0007669"/>
    <property type="project" value="UniProtKB-UniRule"/>
</dbReference>
<protein>
    <recommendedName>
        <fullName evidence="9">Adenosylmethionine-8-amino-7-oxononanoate aminotransferase</fullName>
        <ecNumber evidence="9">2.6.1.62</ecNumber>
    </recommendedName>
    <alternativeName>
        <fullName evidence="9">7,8-diamino-pelargonic acid aminotransferase</fullName>
        <shortName evidence="9">DAPA AT</shortName>
        <shortName evidence="9">DAPA aminotransferase</shortName>
    </alternativeName>
    <alternativeName>
        <fullName evidence="9">7,8-diaminononanoate synthase</fullName>
        <shortName evidence="9">DANS</shortName>
    </alternativeName>
    <alternativeName>
        <fullName evidence="9">Diaminopelargonic acid synthase</fullName>
    </alternativeName>
</protein>
<dbReference type="InterPro" id="IPR015424">
    <property type="entry name" value="PyrdxlP-dep_Trfase"/>
</dbReference>
<feature type="binding site" evidence="9">
    <location>
        <position position="89"/>
    </location>
    <ligand>
        <name>substrate</name>
    </ligand>
</feature>
<dbReference type="PROSITE" id="PS00600">
    <property type="entry name" value="AA_TRANSFER_CLASS_3"/>
    <property type="match status" value="1"/>
</dbReference>
<feature type="binding site" evidence="9">
    <location>
        <position position="344"/>
    </location>
    <ligand>
        <name>substrate</name>
    </ligand>
</feature>
<dbReference type="Proteomes" id="UP000291793">
    <property type="component" value="Unassembled WGS sequence"/>
</dbReference>
<dbReference type="NCBIfam" id="NF005940">
    <property type="entry name" value="PRK07986.1"/>
    <property type="match status" value="1"/>
</dbReference>
<dbReference type="InterPro" id="IPR005815">
    <property type="entry name" value="BioA"/>
</dbReference>
<dbReference type="GO" id="GO:0005737">
    <property type="term" value="C:cytoplasm"/>
    <property type="evidence" value="ECO:0007669"/>
    <property type="project" value="UniProtKB-SubCell"/>
</dbReference>
<evidence type="ECO:0000256" key="8">
    <source>
        <dbReference type="ARBA" id="ARBA00048449"/>
    </source>
</evidence>
<dbReference type="FunFam" id="3.40.640.10:FF:000041">
    <property type="entry name" value="Adenosylmethionine-8-amino-7-oxononanoate aminotransferase"/>
    <property type="match status" value="1"/>
</dbReference>
<feature type="binding site" evidence="9">
    <location>
        <begin position="149"/>
        <end position="150"/>
    </location>
    <ligand>
        <name>pyridoxal 5'-phosphate</name>
        <dbReference type="ChEBI" id="CHEBI:597326"/>
    </ligand>
</feature>
<feature type="binding site" evidence="9">
    <location>
        <position position="428"/>
    </location>
    <ligand>
        <name>substrate</name>
    </ligand>
</feature>
<dbReference type="EMBL" id="SJOP01000001">
    <property type="protein sequence ID" value="TCC15005.1"/>
    <property type="molecule type" value="Genomic_DNA"/>
</dbReference>
<feature type="binding site" evidence="9">
    <location>
        <position position="181"/>
    </location>
    <ligand>
        <name>substrate</name>
    </ligand>
</feature>
<dbReference type="Gene3D" id="3.40.640.10">
    <property type="entry name" value="Type I PLP-dependent aspartate aminotransferase-like (Major domain)"/>
    <property type="match status" value="1"/>
</dbReference>
<gene>
    <name evidence="9" type="primary">bioA</name>
    <name evidence="10" type="ORF">E0L21_01830</name>
</gene>
<dbReference type="Pfam" id="PF00202">
    <property type="entry name" value="Aminotran_3"/>
    <property type="match status" value="1"/>
</dbReference>
<keyword evidence="7 9" id="KW-0663">Pyridoxal phosphate</keyword>
<dbReference type="GO" id="GO:0004015">
    <property type="term" value="F:adenosylmethionine-8-amino-7-oxononanoate transaminase activity"/>
    <property type="evidence" value="ECO:0007669"/>
    <property type="project" value="UniProtKB-UniRule"/>
</dbReference>
<evidence type="ECO:0000256" key="5">
    <source>
        <dbReference type="ARBA" id="ARBA00022691"/>
    </source>
</evidence>
<evidence type="ECO:0000256" key="2">
    <source>
        <dbReference type="ARBA" id="ARBA00005063"/>
    </source>
</evidence>
<keyword evidence="3 9" id="KW-0032">Aminotransferase</keyword>
<dbReference type="InterPro" id="IPR015421">
    <property type="entry name" value="PyrdxlP-dep_Trfase_major"/>
</dbReference>
<sequence>MSSVRGEPSGVSKRCCKIVIRCRLVNLKLFNLVYKSIMTLDDLAFDTRHIWHPYTSMTSPLPVYPVQSAQGCELILSSGEHLVDGMSSWWAAIHGYGHPDINAAMKAQIDAVSHVMFGGITHQPAIDLCRKLVAMTPEPLECVFLADSGSVAVEVAMKMALQYWQAKGESRQRFLTFRNGYHGDTFGAMSVCDPDNSMHSLWKGYLPENLFAPAPQNRFDGEWDEHDMVAFARLMAAHRHDIAAVILEPVVQGAGGMRIYHPEWLKRIRKMCDREGILLIADEIATGFGRTGKLFACEHAGIAPDILCLGKALTGGTMTLSATLTTRNVAETISNGEAGCFMHGPTFMGNPLACAAANASLEILQSGAWQTQVAAIEAQLNAELAPARDAVNVADVRVLGAIGVVETRSPVNMAALQRFFVEQGVWIRPFGRLIYLMPPYIITPEQLSRLTRAVNAAVLRDDLFA</sequence>
<feature type="binding site" evidence="9">
    <location>
        <position position="282"/>
    </location>
    <ligand>
        <name>pyridoxal 5'-phosphate</name>
        <dbReference type="ChEBI" id="CHEBI:597326"/>
    </ligand>
</feature>
<keyword evidence="4 9" id="KW-0808">Transferase</keyword>
<evidence type="ECO:0000256" key="4">
    <source>
        <dbReference type="ARBA" id="ARBA00022679"/>
    </source>
</evidence>
<dbReference type="PANTHER" id="PTHR42684">
    <property type="entry name" value="ADENOSYLMETHIONINE-8-AMINO-7-OXONONANOATE AMINOTRANSFERASE"/>
    <property type="match status" value="1"/>
</dbReference>
<dbReference type="Gene3D" id="3.90.1150.10">
    <property type="entry name" value="Aspartate Aminotransferase, domain 1"/>
    <property type="match status" value="1"/>
</dbReference>
<name>A0A4R0HTC8_9ENTR</name>
<organism evidence="10 11">
    <name type="scientific">Kosakonia quasisacchari</name>
    <dbReference type="NCBI Taxonomy" id="2529380"/>
    <lineage>
        <taxon>Bacteria</taxon>
        <taxon>Pseudomonadati</taxon>
        <taxon>Pseudomonadota</taxon>
        <taxon>Gammaproteobacteria</taxon>
        <taxon>Enterobacterales</taxon>
        <taxon>Enterobacteriaceae</taxon>
        <taxon>Kosakonia</taxon>
    </lineage>
</organism>
<proteinExistence type="inferred from homology"/>
<feature type="binding site" evidence="9">
    <location>
        <begin position="345"/>
        <end position="346"/>
    </location>
    <ligand>
        <name>pyridoxal 5'-phosphate</name>
        <dbReference type="ChEBI" id="CHEBI:597326"/>
    </ligand>
</feature>
<dbReference type="HAMAP" id="MF_00834">
    <property type="entry name" value="BioA"/>
    <property type="match status" value="1"/>
</dbReference>